<proteinExistence type="predicted"/>
<reference evidence="1 2" key="1">
    <citation type="journal article" date="2015" name="Nature">
        <title>rRNA introns, odd ribosomes, and small enigmatic genomes across a large radiation of phyla.</title>
        <authorList>
            <person name="Brown C.T."/>
            <person name="Hug L.A."/>
            <person name="Thomas B.C."/>
            <person name="Sharon I."/>
            <person name="Castelle C.J."/>
            <person name="Singh A."/>
            <person name="Wilkins M.J."/>
            <person name="Williams K.H."/>
            <person name="Banfield J.F."/>
        </authorList>
    </citation>
    <scope>NUCLEOTIDE SEQUENCE [LARGE SCALE GENOMIC DNA]</scope>
</reference>
<name>A0A837IEC9_9BACT</name>
<dbReference type="AlphaFoldDB" id="A0A837IEC9"/>
<evidence type="ECO:0000313" key="2">
    <source>
        <dbReference type="Proteomes" id="UP000034078"/>
    </source>
</evidence>
<protein>
    <submittedName>
        <fullName evidence="1">Uncharacterized protein</fullName>
    </submittedName>
</protein>
<dbReference type="Proteomes" id="UP000034078">
    <property type="component" value="Unassembled WGS sequence"/>
</dbReference>
<accession>A0A837IEC9</accession>
<comment type="caution">
    <text evidence="1">The sequence shown here is derived from an EMBL/GenBank/DDBJ whole genome shotgun (WGS) entry which is preliminary data.</text>
</comment>
<gene>
    <name evidence="1" type="ORF">UX01_C0006G0055</name>
</gene>
<organism evidence="1 2">
    <name type="scientific">Candidatus Collierbacteria bacterium GW2011_GWB2_45_17</name>
    <dbReference type="NCBI Taxonomy" id="1618388"/>
    <lineage>
        <taxon>Bacteria</taxon>
        <taxon>Candidatus Collieribacteriota</taxon>
    </lineage>
</organism>
<dbReference type="EMBL" id="LCKO01000006">
    <property type="protein sequence ID" value="KKU00261.1"/>
    <property type="molecule type" value="Genomic_DNA"/>
</dbReference>
<sequence>MDNQQKVILSAKQTILSRDLAKASFSWYILDLIGNTKTDYSPIQPIISSLAASRQFYLAEAEKSQTVITQEDLKKFTLTYTKSVAHHDRMIKFGIIANKLATLVRTQLDSNIALENLVSKLPGSLPATVTARIRELRESAKVVDVKIDLLAKNLEFLEAEESADAEIFFSSRVEKMAEIQTLQRDWIDRLIDLEKNYAQPNR</sequence>
<evidence type="ECO:0000313" key="1">
    <source>
        <dbReference type="EMBL" id="KKU00261.1"/>
    </source>
</evidence>